<sequence length="501" mass="57094">MMRELDWINSRARLFPHDEAIVDAELNDSWSFQQLNERAILIATFFREKGVKKGDRVALLSPNHISYFDFLFACIKIGAIFVPLNWRLSKDEMDYVLSDANPKIIGIHQYFNKKFSWIEEDYYVLNIEDNHYVNDLINISQAFIPEESLNESDPLAMIYTGGTTGKPKGAVLSHRSILWNALNTIVSWNLTDEEATITTLPMFHTGGLNALIVPVLLAGGKVIVTDDFEPKKAVEDLIKHKCTIVLFVPTMYHMIIKTDAFRTSNFPHMKVFLSGGAPCPLNIYDAFEQKGLLFKEGYGLTEAGPNNFYIDPEEAKHKRGSVGKPMVFNDIKIINDNGQEVDINEVGELCLRGNHSFEFYWNKEEETKKTKIDGWLHTGDLARKDKDGFVYIVGRKKEMIISGGENIYPLEIEHWLSSLEGINEVAVVGIPHDKWGEAVAAFVSFNKGKQFNEQELQEYCSRKLSSYKIPKKFFVIDELPKTHVGKIDKKSLVQQYSNTFA</sequence>
<dbReference type="FunFam" id="3.30.300.30:FF:000008">
    <property type="entry name" value="2,3-dihydroxybenzoate-AMP ligase"/>
    <property type="match status" value="1"/>
</dbReference>
<dbReference type="Gene3D" id="3.30.300.30">
    <property type="match status" value="1"/>
</dbReference>
<dbReference type="EC" id="6.2.1.-" evidence="5"/>
<name>A0A841Q755_9BACI</name>
<dbReference type="InterPro" id="IPR020845">
    <property type="entry name" value="AMP-binding_CS"/>
</dbReference>
<keyword evidence="2 5" id="KW-0436">Ligase</keyword>
<keyword evidence="6" id="KW-1185">Reference proteome</keyword>
<dbReference type="GO" id="GO:0031956">
    <property type="term" value="F:medium-chain fatty acid-CoA ligase activity"/>
    <property type="evidence" value="ECO:0007669"/>
    <property type="project" value="TreeGrafter"/>
</dbReference>
<dbReference type="AlphaFoldDB" id="A0A841Q755"/>
<dbReference type="Proteomes" id="UP000581688">
    <property type="component" value="Unassembled WGS sequence"/>
</dbReference>
<gene>
    <name evidence="5" type="ORF">HNQ94_002625</name>
</gene>
<dbReference type="SUPFAM" id="SSF56801">
    <property type="entry name" value="Acetyl-CoA synthetase-like"/>
    <property type="match status" value="1"/>
</dbReference>
<comment type="similarity">
    <text evidence="1">Belongs to the ATP-dependent AMP-binding enzyme family.</text>
</comment>
<evidence type="ECO:0000256" key="1">
    <source>
        <dbReference type="ARBA" id="ARBA00006432"/>
    </source>
</evidence>
<dbReference type="InterPro" id="IPR045851">
    <property type="entry name" value="AMP-bd_C_sf"/>
</dbReference>
<evidence type="ECO:0000259" key="3">
    <source>
        <dbReference type="Pfam" id="PF00501"/>
    </source>
</evidence>
<dbReference type="EMBL" id="JACHGH010000007">
    <property type="protein sequence ID" value="MBB6454174.1"/>
    <property type="molecule type" value="Genomic_DNA"/>
</dbReference>
<evidence type="ECO:0000313" key="5">
    <source>
        <dbReference type="EMBL" id="MBB6454174.1"/>
    </source>
</evidence>
<dbReference type="InterPro" id="IPR025110">
    <property type="entry name" value="AMP-bd_C"/>
</dbReference>
<organism evidence="5 6">
    <name type="scientific">Salirhabdus euzebyi</name>
    <dbReference type="NCBI Taxonomy" id="394506"/>
    <lineage>
        <taxon>Bacteria</taxon>
        <taxon>Bacillati</taxon>
        <taxon>Bacillota</taxon>
        <taxon>Bacilli</taxon>
        <taxon>Bacillales</taxon>
        <taxon>Bacillaceae</taxon>
        <taxon>Salirhabdus</taxon>
    </lineage>
</organism>
<dbReference type="GO" id="GO:0006631">
    <property type="term" value="P:fatty acid metabolic process"/>
    <property type="evidence" value="ECO:0007669"/>
    <property type="project" value="TreeGrafter"/>
</dbReference>
<dbReference type="PROSITE" id="PS00455">
    <property type="entry name" value="AMP_BINDING"/>
    <property type="match status" value="1"/>
</dbReference>
<dbReference type="PANTHER" id="PTHR43201:SF5">
    <property type="entry name" value="MEDIUM-CHAIN ACYL-COA LIGASE ACSF2, MITOCHONDRIAL"/>
    <property type="match status" value="1"/>
</dbReference>
<dbReference type="PANTHER" id="PTHR43201">
    <property type="entry name" value="ACYL-COA SYNTHETASE"/>
    <property type="match status" value="1"/>
</dbReference>
<dbReference type="CDD" id="cd17631">
    <property type="entry name" value="FACL_FadD13-like"/>
    <property type="match status" value="1"/>
</dbReference>
<evidence type="ECO:0000313" key="6">
    <source>
        <dbReference type="Proteomes" id="UP000581688"/>
    </source>
</evidence>
<dbReference type="Pfam" id="PF13193">
    <property type="entry name" value="AMP-binding_C"/>
    <property type="match status" value="1"/>
</dbReference>
<dbReference type="InterPro" id="IPR042099">
    <property type="entry name" value="ANL_N_sf"/>
</dbReference>
<dbReference type="Gene3D" id="3.40.50.12780">
    <property type="entry name" value="N-terminal domain of ligase-like"/>
    <property type="match status" value="1"/>
</dbReference>
<evidence type="ECO:0000256" key="2">
    <source>
        <dbReference type="ARBA" id="ARBA00022598"/>
    </source>
</evidence>
<protein>
    <submittedName>
        <fullName evidence="5">Fatty-acyl-CoA synthase</fullName>
        <ecNumber evidence="5">6.2.1.-</ecNumber>
    </submittedName>
</protein>
<evidence type="ECO:0000259" key="4">
    <source>
        <dbReference type="Pfam" id="PF13193"/>
    </source>
</evidence>
<feature type="domain" description="AMP-dependent synthetase/ligase" evidence="3">
    <location>
        <begin position="11"/>
        <end position="361"/>
    </location>
</feature>
<accession>A0A841Q755</accession>
<dbReference type="Pfam" id="PF00501">
    <property type="entry name" value="AMP-binding"/>
    <property type="match status" value="1"/>
</dbReference>
<feature type="domain" description="AMP-binding enzyme C-terminal" evidence="4">
    <location>
        <begin position="411"/>
        <end position="486"/>
    </location>
</feature>
<proteinExistence type="inferred from homology"/>
<dbReference type="InterPro" id="IPR000873">
    <property type="entry name" value="AMP-dep_synth/lig_dom"/>
</dbReference>
<comment type="caution">
    <text evidence="5">The sequence shown here is derived from an EMBL/GenBank/DDBJ whole genome shotgun (WGS) entry which is preliminary data.</text>
</comment>
<reference evidence="5 6" key="1">
    <citation type="submission" date="2020-08" db="EMBL/GenBank/DDBJ databases">
        <title>Genomic Encyclopedia of Type Strains, Phase IV (KMG-IV): sequencing the most valuable type-strain genomes for metagenomic binning, comparative biology and taxonomic classification.</title>
        <authorList>
            <person name="Goeker M."/>
        </authorList>
    </citation>
    <scope>NUCLEOTIDE SEQUENCE [LARGE SCALE GENOMIC DNA]</scope>
    <source>
        <strain evidence="5 6">DSM 19612</strain>
    </source>
</reference>